<feature type="domain" description="Transcriptional regulator AbiEi antitoxin N-terminal" evidence="1">
    <location>
        <begin position="10"/>
        <end position="92"/>
    </location>
</feature>
<evidence type="ECO:0000313" key="3">
    <source>
        <dbReference type="Proteomes" id="UP000234503"/>
    </source>
</evidence>
<dbReference type="AlphaFoldDB" id="A0A2N5E5K9"/>
<evidence type="ECO:0000259" key="1">
    <source>
        <dbReference type="Pfam" id="PF17194"/>
    </source>
</evidence>
<dbReference type="Pfam" id="PF17194">
    <property type="entry name" value="AbiEi_3_N"/>
    <property type="match status" value="1"/>
</dbReference>
<dbReference type="InterPro" id="IPR033455">
    <property type="entry name" value="AbiEi_3_N"/>
</dbReference>
<dbReference type="Pfam" id="PF11459">
    <property type="entry name" value="AbiEi_3"/>
    <property type="match status" value="1"/>
</dbReference>
<name>A0A2N5E5K9_9GAMM</name>
<evidence type="ECO:0000313" key="2">
    <source>
        <dbReference type="EMBL" id="PLR36449.1"/>
    </source>
</evidence>
<reference evidence="2 3" key="1">
    <citation type="submission" date="2017-12" db="EMBL/GenBank/DDBJ databases">
        <title>Characterization of six clinical isolates of Enterochimera gen. nov., a novel genus of the Yersiniaciae family and the three species Enterochimera arupensis sp. nov., Enterochimera coloradensis sp. nov, and Enterochimera californica sp. nov.</title>
        <authorList>
            <person name="Rossi A."/>
            <person name="Fisher M."/>
        </authorList>
    </citation>
    <scope>NUCLEOTIDE SEQUENCE [LARGE SCALE GENOMIC DNA]</scope>
    <source>
        <strain evidence="3">2016-Iso4</strain>
    </source>
</reference>
<organism evidence="2 3">
    <name type="scientific">Chimaeribacter coloradensis</name>
    <dbReference type="NCBI Taxonomy" id="2060068"/>
    <lineage>
        <taxon>Bacteria</taxon>
        <taxon>Pseudomonadati</taxon>
        <taxon>Pseudomonadota</taxon>
        <taxon>Gammaproteobacteria</taxon>
        <taxon>Enterobacterales</taxon>
        <taxon>Yersiniaceae</taxon>
        <taxon>Chimaeribacter</taxon>
    </lineage>
</organism>
<dbReference type="EMBL" id="PJZH01000006">
    <property type="protein sequence ID" value="PLR36449.1"/>
    <property type="molecule type" value="Genomic_DNA"/>
</dbReference>
<dbReference type="OrthoDB" id="1550938at2"/>
<accession>A0A2N5E5K9</accession>
<dbReference type="RefSeq" id="WP_101824023.1">
    <property type="nucleotide sequence ID" value="NZ_PJZH01000006.1"/>
</dbReference>
<keyword evidence="3" id="KW-1185">Reference proteome</keyword>
<dbReference type="InterPro" id="IPR021561">
    <property type="entry name" value="AbiEi_3"/>
</dbReference>
<gene>
    <name evidence="2" type="ORF">CYR32_08805</name>
</gene>
<dbReference type="Proteomes" id="UP000234503">
    <property type="component" value="Unassembled WGS sequence"/>
</dbReference>
<comment type="caution">
    <text evidence="2">The sequence shown here is derived from an EMBL/GenBank/DDBJ whole genome shotgun (WGS) entry which is preliminary data.</text>
</comment>
<protein>
    <recommendedName>
        <fullName evidence="1">Transcriptional regulator AbiEi antitoxin N-terminal domain-containing protein</fullName>
    </recommendedName>
</protein>
<sequence>MLNSESRTLLKALLPVGLIATKGWLRAQGLTLHFIDNAVKSRTLLPLAPGVYVRDESPITWQGAVISLQRMQDVPMQIGGLSALALTGLSHYQTRNKTVEISFYSAEKPPAWLNKLNLNAHIEWHSTRRLWPDVIIADARYLRTHPWREGLPALTLSGPEKAILELLSLVPKQISVEHADYLMQGLSTLSPRKLEPLLQASLSVKSKRLFMWLAQRHNHPWFKYLKPEQYNLGSGKRSIVQAGRLDTTWNITVPKEI</sequence>
<proteinExistence type="predicted"/>